<evidence type="ECO:0000259" key="2">
    <source>
        <dbReference type="Pfam" id="PF01575"/>
    </source>
</evidence>
<organism evidence="3 4">
    <name type="scientific">Papillibacter cinnamivorans DSM 12816</name>
    <dbReference type="NCBI Taxonomy" id="1122930"/>
    <lineage>
        <taxon>Bacteria</taxon>
        <taxon>Bacillati</taxon>
        <taxon>Bacillota</taxon>
        <taxon>Clostridia</taxon>
        <taxon>Eubacteriales</taxon>
        <taxon>Oscillospiraceae</taxon>
        <taxon>Papillibacter</taxon>
    </lineage>
</organism>
<dbReference type="OrthoDB" id="9801625at2"/>
<dbReference type="CDD" id="cd03449">
    <property type="entry name" value="R_hydratase"/>
    <property type="match status" value="1"/>
</dbReference>
<dbReference type="GO" id="GO:0019171">
    <property type="term" value="F:(3R)-hydroxyacyl-[acyl-carrier-protein] dehydratase activity"/>
    <property type="evidence" value="ECO:0007669"/>
    <property type="project" value="TreeGrafter"/>
</dbReference>
<dbReference type="PANTHER" id="PTHR43437:SF3">
    <property type="entry name" value="HYDROXYACYL-THIOESTER DEHYDRATASE TYPE 2, MITOCHONDRIAL"/>
    <property type="match status" value="1"/>
</dbReference>
<sequence>MKGYTIQELKVGDSATFAKTVTESDVVTFAGVSGDLNPVHINAEYAKESMFGQRIAHGMLSASFISTVLGTQLPGPGSIYLGQELKFTKPVFLGDTVTVTCTVVEKNEEKNRLKVETIARNQKGDAVITGFATIMPPKA</sequence>
<proteinExistence type="predicted"/>
<dbReference type="RefSeq" id="WP_084233302.1">
    <property type="nucleotide sequence ID" value="NZ_FWXW01000001.1"/>
</dbReference>
<dbReference type="STRING" id="1122930.SAMN02745168_0687"/>
<dbReference type="InterPro" id="IPR050965">
    <property type="entry name" value="UPF0336/Enoyl-CoA_hydratase"/>
</dbReference>
<dbReference type="SUPFAM" id="SSF54637">
    <property type="entry name" value="Thioesterase/thiol ester dehydrase-isomerase"/>
    <property type="match status" value="1"/>
</dbReference>
<dbReference type="GO" id="GO:0006633">
    <property type="term" value="P:fatty acid biosynthetic process"/>
    <property type="evidence" value="ECO:0007669"/>
    <property type="project" value="TreeGrafter"/>
</dbReference>
<reference evidence="3 4" key="1">
    <citation type="submission" date="2017-04" db="EMBL/GenBank/DDBJ databases">
        <authorList>
            <person name="Afonso C.L."/>
            <person name="Miller P.J."/>
            <person name="Scott M.A."/>
            <person name="Spackman E."/>
            <person name="Goraichik I."/>
            <person name="Dimitrov K.M."/>
            <person name="Suarez D.L."/>
            <person name="Swayne D.E."/>
        </authorList>
    </citation>
    <scope>NUCLEOTIDE SEQUENCE [LARGE SCALE GENOMIC DNA]</scope>
    <source>
        <strain evidence="3 4">DSM 12816</strain>
    </source>
</reference>
<name>A0A1W1YVY6_9FIRM</name>
<dbReference type="FunFam" id="3.10.129.10:FF:000042">
    <property type="entry name" value="MaoC domain protein dehydratase"/>
    <property type="match status" value="1"/>
</dbReference>
<dbReference type="EMBL" id="FWXW01000001">
    <property type="protein sequence ID" value="SMC39981.1"/>
    <property type="molecule type" value="Genomic_DNA"/>
</dbReference>
<evidence type="ECO:0000313" key="3">
    <source>
        <dbReference type="EMBL" id="SMC39981.1"/>
    </source>
</evidence>
<gene>
    <name evidence="3" type="ORF">SAMN02745168_0687</name>
</gene>
<feature type="domain" description="MaoC-like" evidence="2">
    <location>
        <begin position="18"/>
        <end position="117"/>
    </location>
</feature>
<evidence type="ECO:0000256" key="1">
    <source>
        <dbReference type="ARBA" id="ARBA00023239"/>
    </source>
</evidence>
<accession>A0A1W1YVY6</accession>
<keyword evidence="4" id="KW-1185">Reference proteome</keyword>
<protein>
    <submittedName>
        <fullName evidence="3">3-hydroxybutyryl-CoA dehydratase</fullName>
    </submittedName>
</protein>
<dbReference type="Gene3D" id="3.10.129.10">
    <property type="entry name" value="Hotdog Thioesterase"/>
    <property type="match status" value="1"/>
</dbReference>
<keyword evidence="1" id="KW-0456">Lyase</keyword>
<dbReference type="InterPro" id="IPR029069">
    <property type="entry name" value="HotDog_dom_sf"/>
</dbReference>
<dbReference type="PANTHER" id="PTHR43437">
    <property type="entry name" value="HYDROXYACYL-THIOESTER DEHYDRATASE TYPE 2, MITOCHONDRIAL-RELATED"/>
    <property type="match status" value="1"/>
</dbReference>
<dbReference type="Proteomes" id="UP000192790">
    <property type="component" value="Unassembled WGS sequence"/>
</dbReference>
<dbReference type="Pfam" id="PF01575">
    <property type="entry name" value="MaoC_dehydratas"/>
    <property type="match status" value="1"/>
</dbReference>
<dbReference type="InterPro" id="IPR002539">
    <property type="entry name" value="MaoC-like_dom"/>
</dbReference>
<dbReference type="AlphaFoldDB" id="A0A1W1YVY6"/>
<evidence type="ECO:0000313" key="4">
    <source>
        <dbReference type="Proteomes" id="UP000192790"/>
    </source>
</evidence>